<keyword evidence="8" id="KW-1015">Disulfide bond</keyword>
<dbReference type="Gene3D" id="2.60.40.420">
    <property type="entry name" value="Cupredoxins - blue copper proteins"/>
    <property type="match status" value="1"/>
</dbReference>
<dbReference type="PROSITE" id="PS00196">
    <property type="entry name" value="COPPER_BLUE"/>
    <property type="match status" value="1"/>
</dbReference>
<name>A9ICN6_BORPD</name>
<dbReference type="STRING" id="94624.Bpet4337"/>
<keyword evidence="12" id="KW-1185">Reference proteome</keyword>
<keyword evidence="3 9" id="KW-0479">Metal-binding</keyword>
<keyword evidence="5 9" id="KW-0574">Periplasm</keyword>
<feature type="chain" id="PRO_5006522026" description="Azurin" evidence="9">
    <location>
        <begin position="21"/>
        <end position="149"/>
    </location>
</feature>
<evidence type="ECO:0000256" key="2">
    <source>
        <dbReference type="ARBA" id="ARBA00022448"/>
    </source>
</evidence>
<evidence type="ECO:0000256" key="1">
    <source>
        <dbReference type="ARBA" id="ARBA00004418"/>
    </source>
</evidence>
<evidence type="ECO:0000313" key="11">
    <source>
        <dbReference type="EMBL" id="CAP44688.1"/>
    </source>
</evidence>
<dbReference type="CDD" id="cd13922">
    <property type="entry name" value="Azurin"/>
    <property type="match status" value="1"/>
</dbReference>
<evidence type="ECO:0000256" key="3">
    <source>
        <dbReference type="ARBA" id="ARBA00022723"/>
    </source>
</evidence>
<dbReference type="NCBIfam" id="TIGR02695">
    <property type="entry name" value="azurin"/>
    <property type="match status" value="1"/>
</dbReference>
<feature type="signal peptide" evidence="9">
    <location>
        <begin position="1"/>
        <end position="20"/>
    </location>
</feature>
<dbReference type="PANTHER" id="PTHR38439">
    <property type="entry name" value="AURACYANIN-B"/>
    <property type="match status" value="1"/>
</dbReference>
<evidence type="ECO:0000256" key="4">
    <source>
        <dbReference type="ARBA" id="ARBA00022729"/>
    </source>
</evidence>
<dbReference type="FunFam" id="2.60.40.420:FF:000040">
    <property type="entry name" value="Azurin"/>
    <property type="match status" value="1"/>
</dbReference>
<keyword evidence="7 9" id="KW-0186">Copper</keyword>
<dbReference type="eggNOG" id="COG3241">
    <property type="taxonomic scope" value="Bacteria"/>
</dbReference>
<dbReference type="InterPro" id="IPR000923">
    <property type="entry name" value="BlueCu_1"/>
</dbReference>
<evidence type="ECO:0000256" key="9">
    <source>
        <dbReference type="RuleBase" id="RU363017"/>
    </source>
</evidence>
<dbReference type="GO" id="GO:0009055">
    <property type="term" value="F:electron transfer activity"/>
    <property type="evidence" value="ECO:0007669"/>
    <property type="project" value="InterPro"/>
</dbReference>
<protein>
    <recommendedName>
        <fullName evidence="9">Azurin</fullName>
    </recommendedName>
</protein>
<evidence type="ECO:0000313" key="12">
    <source>
        <dbReference type="Proteomes" id="UP000001225"/>
    </source>
</evidence>
<dbReference type="GO" id="GO:0042597">
    <property type="term" value="C:periplasmic space"/>
    <property type="evidence" value="ECO:0007669"/>
    <property type="project" value="UniProtKB-SubCell"/>
</dbReference>
<dbReference type="KEGG" id="bpt:Bpet4337"/>
<reference evidence="11 12" key="1">
    <citation type="journal article" date="2008" name="BMC Genomics">
        <title>The missing link: Bordetella petrii is endowed with both the metabolic versatility of environmental bacteria and virulence traits of pathogenic Bordetellae.</title>
        <authorList>
            <person name="Gross R."/>
            <person name="Guzman C.A."/>
            <person name="Sebaihia M."/>
            <person name="Martins Dos Santos V.A."/>
            <person name="Pieper D.H."/>
            <person name="Koebnik R."/>
            <person name="Lechner M."/>
            <person name="Bartels D."/>
            <person name="Buhrmester J."/>
            <person name="Choudhuri J.V."/>
            <person name="Ebensen T."/>
            <person name="Gaigalat L."/>
            <person name="Herrmann S."/>
            <person name="Khachane A.N."/>
            <person name="Larisch C."/>
            <person name="Link S."/>
            <person name="Linke B."/>
            <person name="Meyer F."/>
            <person name="Mormann S."/>
            <person name="Nakunst D."/>
            <person name="Rueckert C."/>
            <person name="Schneiker-Bekel S."/>
            <person name="Schulze K."/>
            <person name="Vorhoelter F.J."/>
            <person name="Yevsa T."/>
            <person name="Engle J.T."/>
            <person name="Goldman W.E."/>
            <person name="Puehler A."/>
            <person name="Goebel U.B."/>
            <person name="Goesmann A."/>
            <person name="Bloecker H."/>
            <person name="Kaiser O."/>
            <person name="Martinez-Arias R."/>
        </authorList>
    </citation>
    <scope>NUCLEOTIDE SEQUENCE [LARGE SCALE GENOMIC DNA]</scope>
    <source>
        <strain evidence="12">ATCC BAA-461 / DSM 12804 / CCUG 43448 / CIP 107267 / Se-1111R</strain>
    </source>
</reference>
<dbReference type="InterPro" id="IPR028871">
    <property type="entry name" value="BlueCu_1_BS"/>
</dbReference>
<dbReference type="InterPro" id="IPR008972">
    <property type="entry name" value="Cupredoxin"/>
</dbReference>
<comment type="subcellular location">
    <subcellularLocation>
        <location evidence="1 9">Periplasm</location>
    </subcellularLocation>
</comment>
<keyword evidence="4 9" id="KW-0732">Signal</keyword>
<sequence>MLVKATLAVLLSAASLPVLAAQCETTVESNDAMQFNTKEIVVDASCKQFTVHLKHVGKMAKAAMGHNWVLTKQADMQPVATDGMTAGLPNNYVKADDARVIAHTKLIGGGESDSVTFDTSKLAAGEQYAFFCSFPGHWAIMKGTLKLGS</sequence>
<evidence type="ECO:0000259" key="10">
    <source>
        <dbReference type="Pfam" id="PF00127"/>
    </source>
</evidence>
<dbReference type="EMBL" id="AM902716">
    <property type="protein sequence ID" value="CAP44688.1"/>
    <property type="molecule type" value="Genomic_DNA"/>
</dbReference>
<comment type="function">
    <text evidence="9">Transfers electrons from cytochrome c551 to cytochrome oxidase.</text>
</comment>
<evidence type="ECO:0000256" key="6">
    <source>
        <dbReference type="ARBA" id="ARBA00022982"/>
    </source>
</evidence>
<dbReference type="InterPro" id="IPR014068">
    <property type="entry name" value="Azurin"/>
</dbReference>
<evidence type="ECO:0000256" key="8">
    <source>
        <dbReference type="ARBA" id="ARBA00023157"/>
    </source>
</evidence>
<dbReference type="PANTHER" id="PTHR38439:SF2">
    <property type="entry name" value="OUTER MEMBRANE PROTEIN H.8"/>
    <property type="match status" value="1"/>
</dbReference>
<organism evidence="11 12">
    <name type="scientific">Bordetella petrii (strain ATCC BAA-461 / DSM 12804 / CCUG 43448 / CIP 107267 / Se-1111R)</name>
    <dbReference type="NCBI Taxonomy" id="340100"/>
    <lineage>
        <taxon>Bacteria</taxon>
        <taxon>Pseudomonadati</taxon>
        <taxon>Pseudomonadota</taxon>
        <taxon>Betaproteobacteria</taxon>
        <taxon>Burkholderiales</taxon>
        <taxon>Alcaligenaceae</taxon>
        <taxon>Bordetella</taxon>
    </lineage>
</organism>
<dbReference type="AlphaFoldDB" id="A9ICN6"/>
<proteinExistence type="predicted"/>
<keyword evidence="2 9" id="KW-0813">Transport</keyword>
<evidence type="ECO:0000256" key="5">
    <source>
        <dbReference type="ARBA" id="ARBA00022764"/>
    </source>
</evidence>
<gene>
    <name evidence="11" type="primary">azu</name>
    <name evidence="11" type="ordered locus">Bpet4337</name>
</gene>
<dbReference type="SUPFAM" id="SSF49503">
    <property type="entry name" value="Cupredoxins"/>
    <property type="match status" value="1"/>
</dbReference>
<dbReference type="InterPro" id="IPR050845">
    <property type="entry name" value="Cu-binding_ET"/>
</dbReference>
<evidence type="ECO:0000256" key="7">
    <source>
        <dbReference type="ARBA" id="ARBA00023008"/>
    </source>
</evidence>
<keyword evidence="6 9" id="KW-0249">Electron transport</keyword>
<dbReference type="Proteomes" id="UP000001225">
    <property type="component" value="Chromosome"/>
</dbReference>
<dbReference type="Pfam" id="PF00127">
    <property type="entry name" value="Copper-bind"/>
    <property type="match status" value="1"/>
</dbReference>
<accession>A9ICN6</accession>
<feature type="domain" description="Blue (type 1) copper" evidence="10">
    <location>
        <begin position="21"/>
        <end position="147"/>
    </location>
</feature>
<dbReference type="GO" id="GO:0005507">
    <property type="term" value="F:copper ion binding"/>
    <property type="evidence" value="ECO:0007669"/>
    <property type="project" value="UniProtKB-UniRule"/>
</dbReference>